<feature type="region of interest" description="Disordered" evidence="6">
    <location>
        <begin position="1"/>
        <end position="22"/>
    </location>
</feature>
<accession>B9FXI2</accession>
<evidence type="ECO:0000256" key="2">
    <source>
        <dbReference type="ARBA" id="ARBA00022801"/>
    </source>
</evidence>
<evidence type="ECO:0000256" key="3">
    <source>
        <dbReference type="ARBA" id="ARBA00022912"/>
    </source>
</evidence>
<dbReference type="SUPFAM" id="SSF81606">
    <property type="entry name" value="PP2C-like"/>
    <property type="match status" value="1"/>
</dbReference>
<dbReference type="Pfam" id="PF00481">
    <property type="entry name" value="PP2C"/>
    <property type="match status" value="1"/>
</dbReference>
<name>B9FXI2_ORYSJ</name>
<feature type="compositionally biased region" description="Low complexity" evidence="6">
    <location>
        <begin position="205"/>
        <end position="220"/>
    </location>
</feature>
<evidence type="ECO:0000256" key="4">
    <source>
        <dbReference type="ARBA" id="ARBA00047761"/>
    </source>
</evidence>
<dbReference type="InterPro" id="IPR001932">
    <property type="entry name" value="PPM-type_phosphatase-like_dom"/>
</dbReference>
<feature type="compositionally biased region" description="Basic residues" evidence="6">
    <location>
        <begin position="168"/>
        <end position="177"/>
    </location>
</feature>
<dbReference type="CDD" id="cd00143">
    <property type="entry name" value="PP2Cc"/>
    <property type="match status" value="1"/>
</dbReference>
<proteinExistence type="predicted"/>
<protein>
    <recommendedName>
        <fullName evidence="1">protein-serine/threonine phosphatase</fullName>
        <ecNumber evidence="1">3.1.3.16</ecNumber>
    </recommendedName>
</protein>
<dbReference type="EC" id="3.1.3.16" evidence="1"/>
<feature type="compositionally biased region" description="Basic residues" evidence="6">
    <location>
        <begin position="195"/>
        <end position="204"/>
    </location>
</feature>
<comment type="catalytic activity">
    <reaction evidence="4">
        <text>O-phospho-L-seryl-[protein] + H2O = L-seryl-[protein] + phosphate</text>
        <dbReference type="Rhea" id="RHEA:20629"/>
        <dbReference type="Rhea" id="RHEA-COMP:9863"/>
        <dbReference type="Rhea" id="RHEA-COMP:11604"/>
        <dbReference type="ChEBI" id="CHEBI:15377"/>
        <dbReference type="ChEBI" id="CHEBI:29999"/>
        <dbReference type="ChEBI" id="CHEBI:43474"/>
        <dbReference type="ChEBI" id="CHEBI:83421"/>
        <dbReference type="EC" id="3.1.3.16"/>
    </reaction>
</comment>
<gene>
    <name evidence="8" type="ORF">OsJ_24448</name>
</gene>
<dbReference type="AlphaFoldDB" id="B9FXI2"/>
<dbReference type="PROSITE" id="PS51746">
    <property type="entry name" value="PPM_2"/>
    <property type="match status" value="1"/>
</dbReference>
<evidence type="ECO:0000313" key="8">
    <source>
        <dbReference type="EMBL" id="EEE67269.1"/>
    </source>
</evidence>
<evidence type="ECO:0000256" key="6">
    <source>
        <dbReference type="SAM" id="MobiDB-lite"/>
    </source>
</evidence>
<evidence type="ECO:0000256" key="5">
    <source>
        <dbReference type="ARBA" id="ARBA00048336"/>
    </source>
</evidence>
<dbReference type="Gene3D" id="3.60.40.10">
    <property type="entry name" value="PPM-type phosphatase domain"/>
    <property type="match status" value="1"/>
</dbReference>
<dbReference type="PANTHER" id="PTHR47992">
    <property type="entry name" value="PROTEIN PHOSPHATASE"/>
    <property type="match status" value="1"/>
</dbReference>
<dbReference type="InterPro" id="IPR036457">
    <property type="entry name" value="PPM-type-like_dom_sf"/>
</dbReference>
<feature type="domain" description="PPM-type phosphatase" evidence="7">
    <location>
        <begin position="1"/>
        <end position="234"/>
    </location>
</feature>
<dbReference type="GO" id="GO:0004722">
    <property type="term" value="F:protein serine/threonine phosphatase activity"/>
    <property type="evidence" value="ECO:0007669"/>
    <property type="project" value="UniProtKB-EC"/>
</dbReference>
<feature type="region of interest" description="Disordered" evidence="6">
    <location>
        <begin position="168"/>
        <end position="220"/>
    </location>
</feature>
<evidence type="ECO:0000259" key="7">
    <source>
        <dbReference type="PROSITE" id="PS51746"/>
    </source>
</evidence>
<organism evidence="8">
    <name type="scientific">Oryza sativa subsp. japonica</name>
    <name type="common">Rice</name>
    <dbReference type="NCBI Taxonomy" id="39947"/>
    <lineage>
        <taxon>Eukaryota</taxon>
        <taxon>Viridiplantae</taxon>
        <taxon>Streptophyta</taxon>
        <taxon>Embryophyta</taxon>
        <taxon>Tracheophyta</taxon>
        <taxon>Spermatophyta</taxon>
        <taxon>Magnoliopsida</taxon>
        <taxon>Liliopsida</taxon>
        <taxon>Poales</taxon>
        <taxon>Poaceae</taxon>
        <taxon>BOP clade</taxon>
        <taxon>Oryzoideae</taxon>
        <taxon>Oryzeae</taxon>
        <taxon>Oryzinae</taxon>
        <taxon>Oryza</taxon>
        <taxon>Oryza sativa</taxon>
    </lineage>
</organism>
<sequence>MASSQQAVRETGRGRASSSSAGGRKVTFGYHLVEGKTPHGMEDLHVAEFRRLDDGNEDGGDGGSTAVTAILINGETLAVANVGDSRAVAFDVRAGRAQQLSVDHEPLRERDAIEHCGGFVTEIHGDVPRVDAQLATSRAFGDRQIKEHISSDPNVTIEDVGGRRRRWWHGARRPRQRRGVEGDVEPGGGGGARRTPGRRRRSSSARRSTGAARTTSPASSCASTDRSIVFVACVRRVSEMLLCERSPLVAQGDQIRPPPSIQFLFLAPYYFSILVNLYT</sequence>
<comment type="catalytic activity">
    <reaction evidence="5">
        <text>O-phospho-L-threonyl-[protein] + H2O = L-threonyl-[protein] + phosphate</text>
        <dbReference type="Rhea" id="RHEA:47004"/>
        <dbReference type="Rhea" id="RHEA-COMP:11060"/>
        <dbReference type="Rhea" id="RHEA-COMP:11605"/>
        <dbReference type="ChEBI" id="CHEBI:15377"/>
        <dbReference type="ChEBI" id="CHEBI:30013"/>
        <dbReference type="ChEBI" id="CHEBI:43474"/>
        <dbReference type="ChEBI" id="CHEBI:61977"/>
        <dbReference type="EC" id="3.1.3.16"/>
    </reaction>
</comment>
<dbReference type="Proteomes" id="UP000007752">
    <property type="component" value="Chromosome 7"/>
</dbReference>
<reference evidence="8" key="1">
    <citation type="journal article" date="2005" name="PLoS Biol.">
        <title>The genomes of Oryza sativa: a history of duplications.</title>
        <authorList>
            <person name="Yu J."/>
            <person name="Wang J."/>
            <person name="Lin W."/>
            <person name="Li S."/>
            <person name="Li H."/>
            <person name="Zhou J."/>
            <person name="Ni P."/>
            <person name="Dong W."/>
            <person name="Hu S."/>
            <person name="Zeng C."/>
            <person name="Zhang J."/>
            <person name="Zhang Y."/>
            <person name="Li R."/>
            <person name="Xu Z."/>
            <person name="Li S."/>
            <person name="Li X."/>
            <person name="Zheng H."/>
            <person name="Cong L."/>
            <person name="Lin L."/>
            <person name="Yin J."/>
            <person name="Geng J."/>
            <person name="Li G."/>
            <person name="Shi J."/>
            <person name="Liu J."/>
            <person name="Lv H."/>
            <person name="Li J."/>
            <person name="Wang J."/>
            <person name="Deng Y."/>
            <person name="Ran L."/>
            <person name="Shi X."/>
            <person name="Wang X."/>
            <person name="Wu Q."/>
            <person name="Li C."/>
            <person name="Ren X."/>
            <person name="Wang J."/>
            <person name="Wang X."/>
            <person name="Li D."/>
            <person name="Liu D."/>
            <person name="Zhang X."/>
            <person name="Ji Z."/>
            <person name="Zhao W."/>
            <person name="Sun Y."/>
            <person name="Zhang Z."/>
            <person name="Bao J."/>
            <person name="Han Y."/>
            <person name="Dong L."/>
            <person name="Ji J."/>
            <person name="Chen P."/>
            <person name="Wu S."/>
            <person name="Liu J."/>
            <person name="Xiao Y."/>
            <person name="Bu D."/>
            <person name="Tan J."/>
            <person name="Yang L."/>
            <person name="Ye C."/>
            <person name="Zhang J."/>
            <person name="Xu J."/>
            <person name="Zhou Y."/>
            <person name="Yu Y."/>
            <person name="Zhang B."/>
            <person name="Zhuang S."/>
            <person name="Wei H."/>
            <person name="Liu B."/>
            <person name="Lei M."/>
            <person name="Yu H."/>
            <person name="Li Y."/>
            <person name="Xu H."/>
            <person name="Wei S."/>
            <person name="He X."/>
            <person name="Fang L."/>
            <person name="Zhang Z."/>
            <person name="Zhang Y."/>
            <person name="Huang X."/>
            <person name="Su Z."/>
            <person name="Tong W."/>
            <person name="Li J."/>
            <person name="Tong Z."/>
            <person name="Li S."/>
            <person name="Ye J."/>
            <person name="Wang L."/>
            <person name="Fang L."/>
            <person name="Lei T."/>
            <person name="Chen C."/>
            <person name="Chen H."/>
            <person name="Xu Z."/>
            <person name="Li H."/>
            <person name="Huang H."/>
            <person name="Zhang F."/>
            <person name="Xu H."/>
            <person name="Li N."/>
            <person name="Zhao C."/>
            <person name="Li S."/>
            <person name="Dong L."/>
            <person name="Huang Y."/>
            <person name="Li L."/>
            <person name="Xi Y."/>
            <person name="Qi Q."/>
            <person name="Li W."/>
            <person name="Zhang B."/>
            <person name="Hu W."/>
            <person name="Zhang Y."/>
            <person name="Tian X."/>
            <person name="Jiao Y."/>
            <person name="Liang X."/>
            <person name="Jin J."/>
            <person name="Gao L."/>
            <person name="Zheng W."/>
            <person name="Hao B."/>
            <person name="Liu S."/>
            <person name="Wang W."/>
            <person name="Yuan L."/>
            <person name="Cao M."/>
            <person name="McDermott J."/>
            <person name="Samudrala R."/>
            <person name="Wang J."/>
            <person name="Wong G.K."/>
            <person name="Yang H."/>
        </authorList>
    </citation>
    <scope>NUCLEOTIDE SEQUENCE [LARGE SCALE GENOMIC DNA]</scope>
</reference>
<dbReference type="InterPro" id="IPR015655">
    <property type="entry name" value="PP2C"/>
</dbReference>
<dbReference type="EMBL" id="CM000144">
    <property type="protein sequence ID" value="EEE67269.1"/>
    <property type="molecule type" value="Genomic_DNA"/>
</dbReference>
<evidence type="ECO:0000256" key="1">
    <source>
        <dbReference type="ARBA" id="ARBA00013081"/>
    </source>
</evidence>
<dbReference type="FunFam" id="3.60.40.10:FF:000210">
    <property type="entry name" value="Putative protein phosphatase 2C 63"/>
    <property type="match status" value="1"/>
</dbReference>
<keyword evidence="2" id="KW-0378">Hydrolase</keyword>
<reference evidence="8" key="2">
    <citation type="submission" date="2008-12" db="EMBL/GenBank/DDBJ databases">
        <title>Improved gene annotation of the rice (Oryza sativa) genomes.</title>
        <authorList>
            <person name="Wang J."/>
            <person name="Li R."/>
            <person name="Fan W."/>
            <person name="Huang Q."/>
            <person name="Zhang J."/>
            <person name="Zhou Y."/>
            <person name="Hu Y."/>
            <person name="Zi S."/>
            <person name="Li J."/>
            <person name="Ni P."/>
            <person name="Zheng H."/>
            <person name="Zhang Y."/>
            <person name="Zhao M."/>
            <person name="Hao Q."/>
            <person name="McDermott J."/>
            <person name="Samudrala R."/>
            <person name="Kristiansen K."/>
            <person name="Wong G.K.-S."/>
        </authorList>
    </citation>
    <scope>NUCLEOTIDE SEQUENCE</scope>
</reference>
<keyword evidence="3" id="KW-0904">Protein phosphatase</keyword>